<protein>
    <submittedName>
        <fullName evidence="1">Lipase (Class 3)</fullName>
    </submittedName>
</protein>
<proteinExistence type="predicted"/>
<sequence length="165" mass="18310">MSEQKKRFNLNGESTSTVAEISYEIERMLAKGQSQEDIRSYVQNLKREHGFPKTLKYQDSFYDPKTGVAGCAFLDTRTGQMIIGYPGTNVKADGMKDILTDLSLAIGSQGHVSEAVKFYERLAKEGYPIVLTGHSLGENIAVLVALITNNPMTVTYKVKKKIGLR</sequence>
<dbReference type="SUPFAM" id="SSF53474">
    <property type="entry name" value="alpha/beta-Hydrolases"/>
    <property type="match status" value="1"/>
</dbReference>
<evidence type="ECO:0000313" key="2">
    <source>
        <dbReference type="Proteomes" id="UP000198948"/>
    </source>
</evidence>
<name>A0A1H9PV11_9LACT</name>
<dbReference type="OrthoDB" id="6450827at2"/>
<accession>A0A1H9PV11</accession>
<evidence type="ECO:0000313" key="1">
    <source>
        <dbReference type="EMBL" id="SER51948.1"/>
    </source>
</evidence>
<dbReference type="Proteomes" id="UP000198948">
    <property type="component" value="Unassembled WGS sequence"/>
</dbReference>
<dbReference type="STRING" id="142588.SAMN04488559_101152"/>
<gene>
    <name evidence="1" type="ORF">SAMN04488559_101152</name>
</gene>
<dbReference type="RefSeq" id="WP_092649307.1">
    <property type="nucleotide sequence ID" value="NZ_FOHA01000001.1"/>
</dbReference>
<dbReference type="EMBL" id="FOHA01000001">
    <property type="protein sequence ID" value="SER51948.1"/>
    <property type="molecule type" value="Genomic_DNA"/>
</dbReference>
<organism evidence="1 2">
    <name type="scientific">Isobaculum melis</name>
    <dbReference type="NCBI Taxonomy" id="142588"/>
    <lineage>
        <taxon>Bacteria</taxon>
        <taxon>Bacillati</taxon>
        <taxon>Bacillota</taxon>
        <taxon>Bacilli</taxon>
        <taxon>Lactobacillales</taxon>
        <taxon>Carnobacteriaceae</taxon>
        <taxon>Isobaculum</taxon>
    </lineage>
</organism>
<reference evidence="1 2" key="1">
    <citation type="submission" date="2016-10" db="EMBL/GenBank/DDBJ databases">
        <authorList>
            <person name="de Groot N.N."/>
        </authorList>
    </citation>
    <scope>NUCLEOTIDE SEQUENCE [LARGE SCALE GENOMIC DNA]</scope>
    <source>
        <strain evidence="1 2">DSM 13760</strain>
    </source>
</reference>
<dbReference type="Gene3D" id="3.40.50.1820">
    <property type="entry name" value="alpha/beta hydrolase"/>
    <property type="match status" value="1"/>
</dbReference>
<keyword evidence="2" id="KW-1185">Reference proteome</keyword>
<dbReference type="InterPro" id="IPR029058">
    <property type="entry name" value="AB_hydrolase_fold"/>
</dbReference>
<dbReference type="AlphaFoldDB" id="A0A1H9PV11"/>